<dbReference type="InterPro" id="IPR036273">
    <property type="entry name" value="CRAL/TRIO_N_dom_sf"/>
</dbReference>
<dbReference type="PROSITE" id="PS50191">
    <property type="entry name" value="CRAL_TRIO"/>
    <property type="match status" value="1"/>
</dbReference>
<evidence type="ECO:0000313" key="3">
    <source>
        <dbReference type="EMBL" id="CCM17957.1"/>
    </source>
</evidence>
<name>A0A1E1J2X8_LEIGU</name>
<organism evidence="3">
    <name type="scientific">Leishmania guyanensis</name>
    <dbReference type="NCBI Taxonomy" id="5670"/>
    <lineage>
        <taxon>Eukaryota</taxon>
        <taxon>Discoba</taxon>
        <taxon>Euglenozoa</taxon>
        <taxon>Kinetoplastea</taxon>
        <taxon>Metakinetoplastina</taxon>
        <taxon>Trypanosomatida</taxon>
        <taxon>Trypanosomatidae</taxon>
        <taxon>Leishmaniinae</taxon>
        <taxon>Leishmania</taxon>
        <taxon>Leishmania guyanensis species complex</taxon>
    </lineage>
</organism>
<dbReference type="SMART" id="SM00516">
    <property type="entry name" value="SEC14"/>
    <property type="match status" value="1"/>
</dbReference>
<dbReference type="EMBL" id="CALQ01001456">
    <property type="protein sequence ID" value="CCM17957.1"/>
    <property type="molecule type" value="Genomic_DNA"/>
</dbReference>
<dbReference type="CDD" id="cd00170">
    <property type="entry name" value="SEC14"/>
    <property type="match status" value="1"/>
</dbReference>
<dbReference type="Gene3D" id="3.40.525.10">
    <property type="entry name" value="CRAL-TRIO lipid binding domain"/>
    <property type="match status" value="1"/>
</dbReference>
<dbReference type="InterPro" id="IPR036598">
    <property type="entry name" value="GOLD_dom_sf"/>
</dbReference>
<dbReference type="PANTHER" id="PTHR45657:SF1">
    <property type="entry name" value="CRAL-TRIO DOMAIN-CONTAINING PROTEIN YKL091C-RELATED"/>
    <property type="match status" value="1"/>
</dbReference>
<dbReference type="SUPFAM" id="SSF101576">
    <property type="entry name" value="Supernatant protein factor (SPF), C-terminal domain"/>
    <property type="match status" value="1"/>
</dbReference>
<accession>A0A1E1J2X8</accession>
<feature type="region of interest" description="Disordered" evidence="1">
    <location>
        <begin position="344"/>
        <end position="370"/>
    </location>
</feature>
<dbReference type="SUPFAM" id="SSF46938">
    <property type="entry name" value="CRAL/TRIO N-terminal domain"/>
    <property type="match status" value="1"/>
</dbReference>
<dbReference type="SUPFAM" id="SSF52087">
    <property type="entry name" value="CRAL/TRIO domain"/>
    <property type="match status" value="1"/>
</dbReference>
<dbReference type="InterPro" id="IPR036865">
    <property type="entry name" value="CRAL-TRIO_dom_sf"/>
</dbReference>
<protein>
    <recommendedName>
        <fullName evidence="2">CRAL-TRIO domain-containing protein</fullName>
    </recommendedName>
</protein>
<evidence type="ECO:0000259" key="2">
    <source>
        <dbReference type="PROSITE" id="PS50191"/>
    </source>
</evidence>
<dbReference type="AlphaFoldDB" id="A0A1E1J2X8"/>
<sequence>MVTSRYPVLTADQEKKVTELMKVMKEKYDPLPPLLLALQRYTPEVAGNASDDAAPGTFFSPIRNYCYRFLTSRRWDLQMAFEMMQLSVSYREENALDSRAELPSAVSCRGWDQEEVRAALDKPTRPTNQRLDRLSTGIAQYFTLGLHYWDKYGQPVVYLNLGSIDESGLLKKLEQLANVGQTPDLVMWELVQHLIGVQEQLLFYQQMQYTAGKLNADADDGLIRSSTIVADLHGLTFTMLRKAALDLFAKTLRTLFQYYPQCVHQILVVNSPAMVMFAYNIVRVAFSPGMHEKLRLISAADTPATMKDFIDAQFVPDYLGGLCHCEGGCIGGYDLHLKKMTKDDGSAKNNASSSAQSSDQNDEVDVTTEDITLRPGEELKRSFSLKKGESVVWEFASANRHDVAFTRYFVPEKEVPSIDTSTLPTTKLKSYVVFQGSLSEGLDKYTASDDGLFVIMWGNNNSWFTVKRLQLNVFKQAATLMRVEQAAEACENEKRAHIRM</sequence>
<dbReference type="Gene3D" id="2.60.120.680">
    <property type="entry name" value="GOLD domain"/>
    <property type="match status" value="1"/>
</dbReference>
<dbReference type="InterPro" id="IPR051026">
    <property type="entry name" value="PI/PC_transfer"/>
</dbReference>
<proteinExistence type="predicted"/>
<evidence type="ECO:0000256" key="1">
    <source>
        <dbReference type="SAM" id="MobiDB-lite"/>
    </source>
</evidence>
<feature type="domain" description="CRAL-TRIO" evidence="2">
    <location>
        <begin position="134"/>
        <end position="327"/>
    </location>
</feature>
<feature type="compositionally biased region" description="Low complexity" evidence="1">
    <location>
        <begin position="347"/>
        <end position="359"/>
    </location>
</feature>
<reference evidence="3" key="1">
    <citation type="submission" date="2012-08" db="EMBL/GenBank/DDBJ databases">
        <title>Comparative genomics of metastatic and non-metastatic Leishmania guyanensis provides insights into polygenic factors involved in Leishmania RNA virus infection.</title>
        <authorList>
            <person name="Smith D."/>
            <person name="Hertz-Fowler C."/>
            <person name="Martin R."/>
            <person name="Dickens N."/>
            <person name="Fasel N."/>
            <person name="Falquet L."/>
            <person name="Beverley S."/>
            <person name="Zangger H."/>
            <person name="Calderon-Copete S."/>
            <person name="Mottram J."/>
            <person name="Xenarios I."/>
        </authorList>
    </citation>
    <scope>NUCLEOTIDE SEQUENCE</scope>
    <source>
        <strain evidence="3">MHOM/BR/75/M4147/SSU:IR2SAT-LUC</strain>
    </source>
</reference>
<dbReference type="InterPro" id="IPR001251">
    <property type="entry name" value="CRAL-TRIO_dom"/>
</dbReference>
<gene>
    <name evidence="3" type="primary">LgM4147LRVhigh.31.01820.00240</name>
    <name evidence="3" type="ORF">BN36_3154480</name>
</gene>
<dbReference type="Pfam" id="PF00650">
    <property type="entry name" value="CRAL_TRIO"/>
    <property type="match status" value="1"/>
</dbReference>
<dbReference type="PANTHER" id="PTHR45657">
    <property type="entry name" value="CRAL-TRIO DOMAIN-CONTAINING PROTEIN YKL091C-RELATED"/>
    <property type="match status" value="1"/>
</dbReference>